<proteinExistence type="predicted"/>
<name>A0A8J6TIJ9_9CHLR</name>
<evidence type="ECO:0000313" key="1">
    <source>
        <dbReference type="EMBL" id="MBC8335850.1"/>
    </source>
</evidence>
<protein>
    <submittedName>
        <fullName evidence="1">Uncharacterized protein</fullName>
    </submittedName>
</protein>
<dbReference type="AlphaFoldDB" id="A0A8J6TIJ9"/>
<accession>A0A8J6TIJ9</accession>
<evidence type="ECO:0000313" key="2">
    <source>
        <dbReference type="Proteomes" id="UP000614469"/>
    </source>
</evidence>
<reference evidence="1 2" key="1">
    <citation type="submission" date="2020-08" db="EMBL/GenBank/DDBJ databases">
        <title>Bridging the membrane lipid divide: bacteria of the FCB group superphylum have the potential to synthesize archaeal ether lipids.</title>
        <authorList>
            <person name="Villanueva L."/>
            <person name="Von Meijenfeldt F.A.B."/>
            <person name="Westbye A.B."/>
            <person name="Yadav S."/>
            <person name="Hopmans E.C."/>
            <person name="Dutilh B.E."/>
            <person name="Sinninghe Damste J.S."/>
        </authorList>
    </citation>
    <scope>NUCLEOTIDE SEQUENCE [LARGE SCALE GENOMIC DNA]</scope>
    <source>
        <strain evidence="1">NIOZ-UU36</strain>
    </source>
</reference>
<dbReference type="Proteomes" id="UP000614469">
    <property type="component" value="Unassembled WGS sequence"/>
</dbReference>
<sequence length="68" mass="7484">MALALLHHSFGEFYRRGKTMVGLGVDAGSLTGALDLYKKAGMSIFSKFDKYAKEIRAGEEISLQSIKE</sequence>
<gene>
    <name evidence="1" type="ORF">H8E29_11320</name>
</gene>
<comment type="caution">
    <text evidence="1">The sequence shown here is derived from an EMBL/GenBank/DDBJ whole genome shotgun (WGS) entry which is preliminary data.</text>
</comment>
<dbReference type="EMBL" id="JACNJN010000125">
    <property type="protein sequence ID" value="MBC8335850.1"/>
    <property type="molecule type" value="Genomic_DNA"/>
</dbReference>
<dbReference type="Gene3D" id="3.40.630.30">
    <property type="match status" value="1"/>
</dbReference>
<organism evidence="1 2">
    <name type="scientific">Candidatus Desulfolinea nitratireducens</name>
    <dbReference type="NCBI Taxonomy" id="2841698"/>
    <lineage>
        <taxon>Bacteria</taxon>
        <taxon>Bacillati</taxon>
        <taxon>Chloroflexota</taxon>
        <taxon>Anaerolineae</taxon>
        <taxon>Anaerolineales</taxon>
        <taxon>Anaerolineales incertae sedis</taxon>
        <taxon>Candidatus Desulfolinea</taxon>
    </lineage>
</organism>